<proteinExistence type="inferred from homology"/>
<gene>
    <name evidence="7" type="primary">LOC108856852</name>
</gene>
<reference evidence="7" key="2">
    <citation type="submission" date="2025-08" db="UniProtKB">
        <authorList>
            <consortium name="RefSeq"/>
        </authorList>
    </citation>
    <scope>IDENTIFICATION</scope>
    <source>
        <tissue evidence="7">Leaf</tissue>
    </source>
</reference>
<protein>
    <submittedName>
        <fullName evidence="7">Flt3 receptor-interacting lectin</fullName>
    </submittedName>
</protein>
<evidence type="ECO:0000256" key="2">
    <source>
        <dbReference type="ARBA" id="ARBA00022734"/>
    </source>
</evidence>
<dbReference type="PANTHER" id="PTHR32401">
    <property type="entry name" value="CONCANAVALIN A-LIKE LECTIN FAMILY PROTEIN"/>
    <property type="match status" value="1"/>
</dbReference>
<dbReference type="OrthoDB" id="2019747at2759"/>
<keyword evidence="6" id="KW-1185">Reference proteome</keyword>
<dbReference type="SUPFAM" id="SSF49899">
    <property type="entry name" value="Concanavalin A-like lectins/glucanases"/>
    <property type="match status" value="1"/>
</dbReference>
<keyword evidence="4" id="KW-0732">Signal</keyword>
<sequence length="349" mass="38504">MSMFFKALGFMFVFLCFEVHGTMATDVNSSFSFDGFAKSPSFDKDVSLFGDSKLVSSISSIQLTESVSGSVGGVVYKKPIKLLRGKERRRRNSLSFSSYFSFSMPNEIGDVLSFVMVPTSFDLGLFGKRDNSSSSALGFLFEYAKNETVVGFEFDVSSGGNRARILIGSQIRNLSFEGDLMMVNGGRLSCMVEYEASSKRMMVRFRKSGSVKMYDPFFSFSVDLEELWYGGEFMVGLSSTNGNSSNAHFLHSWGFEIRHPPPTWMHSEPLQPYEGVEADSSREEEEGVERNECVWRMLGVLVLGAVCGALGAVLALCIWTICGGARRSVVVVPEECPVKAVSAIEEGKK</sequence>
<comment type="similarity">
    <text evidence="1">Belongs to the leguminous lectin family.</text>
</comment>
<keyword evidence="3" id="KW-0812">Transmembrane</keyword>
<dbReference type="GO" id="GO:0030246">
    <property type="term" value="F:carbohydrate binding"/>
    <property type="evidence" value="ECO:0007669"/>
    <property type="project" value="UniProtKB-KW"/>
</dbReference>
<dbReference type="Gene3D" id="2.60.120.200">
    <property type="match status" value="1"/>
</dbReference>
<accession>A0A6J0NQ26</accession>
<dbReference type="InterPro" id="IPR001220">
    <property type="entry name" value="Legume_lectin_dom"/>
</dbReference>
<reference evidence="6" key="1">
    <citation type="journal article" date="2019" name="Database">
        <title>The radish genome database (RadishGD): an integrated information resource for radish genomics.</title>
        <authorList>
            <person name="Yu H.J."/>
            <person name="Baek S."/>
            <person name="Lee Y.J."/>
            <person name="Cho A."/>
            <person name="Mun J.H."/>
        </authorList>
    </citation>
    <scope>NUCLEOTIDE SEQUENCE [LARGE SCALE GENOMIC DNA]</scope>
    <source>
        <strain evidence="6">cv. WK10039</strain>
    </source>
</reference>
<organism evidence="6 7">
    <name type="scientific">Raphanus sativus</name>
    <name type="common">Radish</name>
    <name type="synonym">Raphanus raphanistrum var. sativus</name>
    <dbReference type="NCBI Taxonomy" id="3726"/>
    <lineage>
        <taxon>Eukaryota</taxon>
        <taxon>Viridiplantae</taxon>
        <taxon>Streptophyta</taxon>
        <taxon>Embryophyta</taxon>
        <taxon>Tracheophyta</taxon>
        <taxon>Spermatophyta</taxon>
        <taxon>Magnoliopsida</taxon>
        <taxon>eudicotyledons</taxon>
        <taxon>Gunneridae</taxon>
        <taxon>Pentapetalae</taxon>
        <taxon>rosids</taxon>
        <taxon>malvids</taxon>
        <taxon>Brassicales</taxon>
        <taxon>Brassicaceae</taxon>
        <taxon>Brassiceae</taxon>
        <taxon>Raphanus</taxon>
    </lineage>
</organism>
<evidence type="ECO:0000259" key="5">
    <source>
        <dbReference type="Pfam" id="PF00139"/>
    </source>
</evidence>
<name>A0A6J0NQ26_RAPSA</name>
<evidence type="ECO:0000256" key="1">
    <source>
        <dbReference type="ARBA" id="ARBA00007606"/>
    </source>
</evidence>
<dbReference type="PANTHER" id="PTHR32401:SF18">
    <property type="entry name" value="(RAPE) HYPOTHETICAL PROTEIN"/>
    <property type="match status" value="1"/>
</dbReference>
<feature type="chain" id="PRO_5026938489" evidence="4">
    <location>
        <begin position="25"/>
        <end position="349"/>
    </location>
</feature>
<keyword evidence="3" id="KW-1133">Transmembrane helix</keyword>
<evidence type="ECO:0000313" key="7">
    <source>
        <dbReference type="RefSeq" id="XP_018486251.1"/>
    </source>
</evidence>
<keyword evidence="7" id="KW-0675">Receptor</keyword>
<dbReference type="Proteomes" id="UP000504610">
    <property type="component" value="Chromosome 5"/>
</dbReference>
<keyword evidence="2" id="KW-0430">Lectin</keyword>
<dbReference type="KEGG" id="rsz:108856852"/>
<dbReference type="RefSeq" id="XP_018486251.1">
    <property type="nucleotide sequence ID" value="XM_018630749.2"/>
</dbReference>
<dbReference type="GeneID" id="108856852"/>
<dbReference type="InterPro" id="IPR050258">
    <property type="entry name" value="Leguminous_Lectin"/>
</dbReference>
<evidence type="ECO:0000256" key="3">
    <source>
        <dbReference type="SAM" id="Phobius"/>
    </source>
</evidence>
<feature type="domain" description="Legume lectin" evidence="5">
    <location>
        <begin position="29"/>
        <end position="265"/>
    </location>
</feature>
<evidence type="ECO:0000256" key="4">
    <source>
        <dbReference type="SAM" id="SignalP"/>
    </source>
</evidence>
<feature type="transmembrane region" description="Helical" evidence="3">
    <location>
        <begin position="294"/>
        <end position="319"/>
    </location>
</feature>
<evidence type="ECO:0000313" key="6">
    <source>
        <dbReference type="Proteomes" id="UP000504610"/>
    </source>
</evidence>
<dbReference type="InterPro" id="IPR013320">
    <property type="entry name" value="ConA-like_dom_sf"/>
</dbReference>
<feature type="signal peptide" evidence="4">
    <location>
        <begin position="1"/>
        <end position="24"/>
    </location>
</feature>
<keyword evidence="3" id="KW-0472">Membrane</keyword>
<dbReference type="Pfam" id="PF00139">
    <property type="entry name" value="Lectin_legB"/>
    <property type="match status" value="1"/>
</dbReference>
<dbReference type="AlphaFoldDB" id="A0A6J0NQ26"/>